<dbReference type="Proteomes" id="UP001180536">
    <property type="component" value="Unassembled WGS sequence"/>
</dbReference>
<proteinExistence type="predicted"/>
<dbReference type="RefSeq" id="WP_310348018.1">
    <property type="nucleotide sequence ID" value="NZ_JAVDXQ010000006.1"/>
</dbReference>
<evidence type="ECO:0000313" key="2">
    <source>
        <dbReference type="EMBL" id="MDR7298824.1"/>
    </source>
</evidence>
<evidence type="ECO:0000256" key="1">
    <source>
        <dbReference type="SAM" id="Phobius"/>
    </source>
</evidence>
<evidence type="ECO:0000313" key="3">
    <source>
        <dbReference type="Proteomes" id="UP001180536"/>
    </source>
</evidence>
<accession>A0ABU1ZDX6</accession>
<protein>
    <recommendedName>
        <fullName evidence="4">DUF4760 domain-containing protein</fullName>
    </recommendedName>
</protein>
<organism evidence="2 3">
    <name type="scientific">Pelomonas aquatica</name>
    <dbReference type="NCBI Taxonomy" id="431058"/>
    <lineage>
        <taxon>Bacteria</taxon>
        <taxon>Pseudomonadati</taxon>
        <taxon>Pseudomonadota</taxon>
        <taxon>Betaproteobacteria</taxon>
        <taxon>Burkholderiales</taxon>
        <taxon>Sphaerotilaceae</taxon>
        <taxon>Roseateles</taxon>
    </lineage>
</organism>
<keyword evidence="1" id="KW-1133">Transmembrane helix</keyword>
<keyword evidence="3" id="KW-1185">Reference proteome</keyword>
<keyword evidence="1" id="KW-0472">Membrane</keyword>
<sequence length="192" mass="21526">MQSWPSLEIAKLAVGVLTPLSVALLGWLFSRQLKRLDLSNWTNQKLIEKRLAVYDEIAPRLNKLLCFFTWVGYWKTVSPADAVQAKRELDRTLNIYRHVFEGEVYDAYQDFIEALFETYTGAGQDARLRALIFGPDGDRRSNCGYTWDEAWAASFTQPGRAAGKPEVRAKYKAVMATLTRSLGVAAPSSAAA</sequence>
<comment type="caution">
    <text evidence="2">The sequence shown here is derived from an EMBL/GenBank/DDBJ whole genome shotgun (WGS) entry which is preliminary data.</text>
</comment>
<name>A0ABU1ZDX6_9BURK</name>
<evidence type="ECO:0008006" key="4">
    <source>
        <dbReference type="Google" id="ProtNLM"/>
    </source>
</evidence>
<reference evidence="2 3" key="1">
    <citation type="submission" date="2023-07" db="EMBL/GenBank/DDBJ databases">
        <title>Sorghum-associated microbial communities from plants grown in Nebraska, USA.</title>
        <authorList>
            <person name="Schachtman D."/>
        </authorList>
    </citation>
    <scope>NUCLEOTIDE SEQUENCE [LARGE SCALE GENOMIC DNA]</scope>
    <source>
        <strain evidence="2 3">BE310</strain>
    </source>
</reference>
<keyword evidence="1" id="KW-0812">Transmembrane</keyword>
<gene>
    <name evidence="2" type="ORF">J2X16_004192</name>
</gene>
<dbReference type="EMBL" id="JAVDXQ010000006">
    <property type="protein sequence ID" value="MDR7298824.1"/>
    <property type="molecule type" value="Genomic_DNA"/>
</dbReference>
<feature type="transmembrane region" description="Helical" evidence="1">
    <location>
        <begin position="12"/>
        <end position="29"/>
    </location>
</feature>